<dbReference type="InterPro" id="IPR052026">
    <property type="entry name" value="ExeA_AAA_ATPase_DNA-bind"/>
</dbReference>
<dbReference type="InterPro" id="IPR049945">
    <property type="entry name" value="AAA_22"/>
</dbReference>
<evidence type="ECO:0000313" key="2">
    <source>
        <dbReference type="EMBL" id="MFD2420160.1"/>
    </source>
</evidence>
<dbReference type="InterPro" id="IPR027417">
    <property type="entry name" value="P-loop_NTPase"/>
</dbReference>
<sequence length="736" mass="81445">MPAPGNPFPTQAVATGHETLTLDTAAIREARRLLDEYLSAPATFSRGTVIAVVGEYGTGKTHLVAEMGRHIAGSPRRSLTYTISLEASEEGFVALYKSFVRGLDQRDVTRRVREYYADLVADELESSELTQALARPLRAGQLDPLELVDRVNLIESDLLARLRSRLTDVTQKEEFSIALTLLLREGFYDAAWEWFRGGAPDQILVDRGIRDPIATDELVLEAMGVFALLYGRRGHSFVLLIDELHKLLSTARNPAAATIAAVKKLLQVFAAADGLLVLVGLEDYIDVVGKDSVERLGQVIRMAPLTTEDAETYITRAKVAAGGEATLWPFSPDTVRYLLKITDGVARQFIRLCHHLYRRAVDVRTAVTEPMIREVARDRIVLDTVDSVRNEVRAVLDAQGLLYYRQHRLGANVRVDYWIPFGDEESGCAVIVTGSIFDADEVAPLREAAIEIRKAAPGADTVLVVVGFLPSVLQDEITDFFGIEPLMYDQWTFQGGLSSILAGRISVFESASSEDPVVLLRNRLERMNRQYTNTRLYLQQLTASVDTMRTSSEYHFSAFHRSLDDLAQAVQPTRSEAGEAPSPGLPADVTGLFDQADEALSVAGKVDNAIREALSGGIRARDALRTSLSTRVFEAMGVAAVIRSLLAEFQREVTDWYRRYVRKERDADRTTLSALCHNYDSLYDQVPVFRLNDLEDFELYATRASGTPRQRGYLALSGFGGRVQDALLSADAGTSD</sequence>
<dbReference type="SMART" id="SM00382">
    <property type="entry name" value="AAA"/>
    <property type="match status" value="1"/>
</dbReference>
<dbReference type="InterPro" id="IPR003593">
    <property type="entry name" value="AAA+_ATPase"/>
</dbReference>
<evidence type="ECO:0000313" key="3">
    <source>
        <dbReference type="Proteomes" id="UP001597417"/>
    </source>
</evidence>
<comment type="caution">
    <text evidence="2">The sequence shown here is derived from an EMBL/GenBank/DDBJ whole genome shotgun (WGS) entry which is preliminary data.</text>
</comment>
<evidence type="ECO:0000259" key="1">
    <source>
        <dbReference type="SMART" id="SM00382"/>
    </source>
</evidence>
<dbReference type="RefSeq" id="WP_378268188.1">
    <property type="nucleotide sequence ID" value="NZ_JBHUKR010000017.1"/>
</dbReference>
<dbReference type="PANTHER" id="PTHR35894:SF1">
    <property type="entry name" value="PHOSPHORIBULOKINASE _ URIDINE KINASE FAMILY"/>
    <property type="match status" value="1"/>
</dbReference>
<feature type="domain" description="AAA+ ATPase" evidence="1">
    <location>
        <begin position="46"/>
        <end position="306"/>
    </location>
</feature>
<accession>A0ABW5G0R4</accession>
<dbReference type="Gene3D" id="3.40.50.300">
    <property type="entry name" value="P-loop containing nucleotide triphosphate hydrolases"/>
    <property type="match status" value="1"/>
</dbReference>
<dbReference type="Proteomes" id="UP001597417">
    <property type="component" value="Unassembled WGS sequence"/>
</dbReference>
<keyword evidence="3" id="KW-1185">Reference proteome</keyword>
<dbReference type="SUPFAM" id="SSF52540">
    <property type="entry name" value="P-loop containing nucleoside triphosphate hydrolases"/>
    <property type="match status" value="1"/>
</dbReference>
<proteinExistence type="predicted"/>
<organism evidence="2 3">
    <name type="scientific">Amycolatopsis pigmentata</name>
    <dbReference type="NCBI Taxonomy" id="450801"/>
    <lineage>
        <taxon>Bacteria</taxon>
        <taxon>Bacillati</taxon>
        <taxon>Actinomycetota</taxon>
        <taxon>Actinomycetes</taxon>
        <taxon>Pseudonocardiales</taxon>
        <taxon>Pseudonocardiaceae</taxon>
        <taxon>Amycolatopsis</taxon>
    </lineage>
</organism>
<gene>
    <name evidence="2" type="ORF">ACFSXZ_27905</name>
</gene>
<name>A0ABW5G0R4_9PSEU</name>
<dbReference type="EMBL" id="JBHUKR010000017">
    <property type="protein sequence ID" value="MFD2420160.1"/>
    <property type="molecule type" value="Genomic_DNA"/>
</dbReference>
<reference evidence="3" key="1">
    <citation type="journal article" date="2019" name="Int. J. Syst. Evol. Microbiol.">
        <title>The Global Catalogue of Microorganisms (GCM) 10K type strain sequencing project: providing services to taxonomists for standard genome sequencing and annotation.</title>
        <authorList>
            <consortium name="The Broad Institute Genomics Platform"/>
            <consortium name="The Broad Institute Genome Sequencing Center for Infectious Disease"/>
            <person name="Wu L."/>
            <person name="Ma J."/>
        </authorList>
    </citation>
    <scope>NUCLEOTIDE SEQUENCE [LARGE SCALE GENOMIC DNA]</scope>
    <source>
        <strain evidence="3">CGMCC 4.7645</strain>
    </source>
</reference>
<dbReference type="PANTHER" id="PTHR35894">
    <property type="entry name" value="GENERAL SECRETION PATHWAY PROTEIN A-RELATED"/>
    <property type="match status" value="1"/>
</dbReference>
<dbReference type="Pfam" id="PF13401">
    <property type="entry name" value="AAA_22"/>
    <property type="match status" value="1"/>
</dbReference>
<protein>
    <submittedName>
        <fullName evidence="2">AAA family ATPase</fullName>
    </submittedName>
</protein>